<proteinExistence type="predicted"/>
<reference evidence="1" key="1">
    <citation type="journal article" date="2016" name="Sci. Rep.">
        <title>Molecular characterization of firefly nuptial gifts: a multi-omics approach sheds light on postcopulatory sexual selection.</title>
        <authorList>
            <person name="Al-Wathiqui N."/>
            <person name="Fallon T.R."/>
            <person name="South A."/>
            <person name="Weng J.K."/>
            <person name="Lewis S.M."/>
        </authorList>
    </citation>
    <scope>NUCLEOTIDE SEQUENCE</scope>
</reference>
<sequence>MSNACQELISLDKAVRYILGKTFFPITIWCDNKSSGDCTQKDGSHKLKNFDDPLQKIIEDLEHRERTGSKRHMADTHGDYVKSCVLEGKVNVRWISTKQNPADIMTKPLPSEAHKLLRNLILNN</sequence>
<evidence type="ECO:0000313" key="1">
    <source>
        <dbReference type="EMBL" id="JAV60307.1"/>
    </source>
</evidence>
<accession>A0A1Y1KN80</accession>
<evidence type="ECO:0008006" key="2">
    <source>
        <dbReference type="Google" id="ProtNLM"/>
    </source>
</evidence>
<name>A0A1Y1KN80_PHOPY</name>
<protein>
    <recommendedName>
        <fullName evidence="2">Reverse transcriptase Ty1/copia-type domain-containing protein</fullName>
    </recommendedName>
</protein>
<organism evidence="1">
    <name type="scientific">Photinus pyralis</name>
    <name type="common">Common eastern firefly</name>
    <name type="synonym">Lampyris pyralis</name>
    <dbReference type="NCBI Taxonomy" id="7054"/>
    <lineage>
        <taxon>Eukaryota</taxon>
        <taxon>Metazoa</taxon>
        <taxon>Ecdysozoa</taxon>
        <taxon>Arthropoda</taxon>
        <taxon>Hexapoda</taxon>
        <taxon>Insecta</taxon>
        <taxon>Pterygota</taxon>
        <taxon>Neoptera</taxon>
        <taxon>Endopterygota</taxon>
        <taxon>Coleoptera</taxon>
        <taxon>Polyphaga</taxon>
        <taxon>Elateriformia</taxon>
        <taxon>Elateroidea</taxon>
        <taxon>Lampyridae</taxon>
        <taxon>Lampyrinae</taxon>
        <taxon>Photinus</taxon>
    </lineage>
</organism>
<dbReference type="EMBL" id="GEZM01085025">
    <property type="protein sequence ID" value="JAV60307.1"/>
    <property type="molecule type" value="Transcribed_RNA"/>
</dbReference>
<dbReference type="AlphaFoldDB" id="A0A1Y1KN80"/>